<organism evidence="8 9">
    <name type="scientific">Betta splendens</name>
    <name type="common">Siamese fighting fish</name>
    <dbReference type="NCBI Taxonomy" id="158456"/>
    <lineage>
        <taxon>Eukaryota</taxon>
        <taxon>Metazoa</taxon>
        <taxon>Chordata</taxon>
        <taxon>Craniata</taxon>
        <taxon>Vertebrata</taxon>
        <taxon>Euteleostomi</taxon>
        <taxon>Actinopterygii</taxon>
        <taxon>Neopterygii</taxon>
        <taxon>Teleostei</taxon>
        <taxon>Neoteleostei</taxon>
        <taxon>Acanthomorphata</taxon>
        <taxon>Anabantaria</taxon>
        <taxon>Anabantiformes</taxon>
        <taxon>Anabantoidei</taxon>
        <taxon>Osphronemidae</taxon>
        <taxon>Betta</taxon>
    </lineage>
</organism>
<name>A0A6P7N1J3_BETSP</name>
<dbReference type="InterPro" id="IPR011989">
    <property type="entry name" value="ARM-like"/>
</dbReference>
<feature type="region of interest" description="Disordered" evidence="7">
    <location>
        <begin position="159"/>
        <end position="209"/>
    </location>
</feature>
<feature type="compositionally biased region" description="Polar residues" evidence="7">
    <location>
        <begin position="44"/>
        <end position="56"/>
    </location>
</feature>
<comment type="subcellular location">
    <subcellularLocation>
        <location evidence="1">Cell junction</location>
    </subcellularLocation>
</comment>
<feature type="region of interest" description="Disordered" evidence="7">
    <location>
        <begin position="123"/>
        <end position="143"/>
    </location>
</feature>
<feature type="compositionally biased region" description="Polar residues" evidence="7">
    <location>
        <begin position="162"/>
        <end position="206"/>
    </location>
</feature>
<evidence type="ECO:0000256" key="6">
    <source>
        <dbReference type="PROSITE-ProRule" id="PRU00259"/>
    </source>
</evidence>
<keyword evidence="3" id="KW-0677">Repeat</keyword>
<dbReference type="GO" id="GO:0005737">
    <property type="term" value="C:cytoplasm"/>
    <property type="evidence" value="ECO:0007669"/>
    <property type="project" value="TreeGrafter"/>
</dbReference>
<dbReference type="GeneID" id="114858542"/>
<evidence type="ECO:0000256" key="7">
    <source>
        <dbReference type="SAM" id="MobiDB-lite"/>
    </source>
</evidence>
<proteinExistence type="inferred from homology"/>
<evidence type="ECO:0000256" key="2">
    <source>
        <dbReference type="ARBA" id="ARBA00005462"/>
    </source>
</evidence>
<comment type="similarity">
    <text evidence="2">Belongs to the beta-catenin family.</text>
</comment>
<evidence type="ECO:0000256" key="5">
    <source>
        <dbReference type="ARBA" id="ARBA00022949"/>
    </source>
</evidence>
<dbReference type="InterPro" id="IPR016024">
    <property type="entry name" value="ARM-type_fold"/>
</dbReference>
<dbReference type="SMART" id="SM00185">
    <property type="entry name" value="ARM"/>
    <property type="match status" value="7"/>
</dbReference>
<dbReference type="SUPFAM" id="SSF48371">
    <property type="entry name" value="ARM repeat"/>
    <property type="match status" value="1"/>
</dbReference>
<dbReference type="GO" id="GO:0005886">
    <property type="term" value="C:plasma membrane"/>
    <property type="evidence" value="ECO:0007669"/>
    <property type="project" value="TreeGrafter"/>
</dbReference>
<evidence type="ECO:0000256" key="1">
    <source>
        <dbReference type="ARBA" id="ARBA00004282"/>
    </source>
</evidence>
<dbReference type="KEGG" id="bspl:114858542"/>
<evidence type="ECO:0000256" key="3">
    <source>
        <dbReference type="ARBA" id="ARBA00022737"/>
    </source>
</evidence>
<feature type="region of interest" description="Disordered" evidence="7">
    <location>
        <begin position="37"/>
        <end position="56"/>
    </location>
</feature>
<dbReference type="GO" id="GO:0005634">
    <property type="term" value="C:nucleus"/>
    <property type="evidence" value="ECO:0007669"/>
    <property type="project" value="TreeGrafter"/>
</dbReference>
<gene>
    <name evidence="9" type="primary">LOC114858542</name>
</gene>
<dbReference type="InterPro" id="IPR000225">
    <property type="entry name" value="Armadillo"/>
</dbReference>
<accession>A0A6P7N1J3</accession>
<dbReference type="Proteomes" id="UP000515150">
    <property type="component" value="Chromosome 7"/>
</dbReference>
<sequence length="709" mass="76838">MMAMGVGCAEDTSLALPSDNGLRTGQQRVLDQVHTIKRSKSKHGMSSSPTVSPTSLNLQTSTINSEFGTFRFSPSKTNGTFSRNASTLSGGFKKAINGQRSRSLYTKNTVGRHFSTSGVAEQQVNSSRWNQTPNGLKPSRSDPILANLLSPAPGTLMKAKGQTAQNQPTLQSRVTRHSVQSATNGTQLTSSQTRMGRPPSTHSNTDGKMGTMKVSKTEMQQSGVSSAANMSDVITLDQAVAFLSHSEETYQQCGANYIQHITYKDEEAKHKVYQLGGIPTLVTLLQSPGSEVSQAAAGALRNLVFKNKENKCKVQQCEGIARALQLLKGTESTETEKQITGLLWNLSSEDDMKRELTTTAMPVLTDNVLVPFTAWSDKIKNNNVHPEVFYNATGCLRNLSYGQTDGRKAMRKCPGLIDSLMSYMQSCVAEDTPNDKSVENCACILHNLTYQLEEESPECFVKFKPEEKKTTSTVGCFSPKSSKAQKEIFINDVPEDSTASGVNWLCHPKAMAMYLSLLETSTNESTLEACCGALQNLTASKKPGSSAMSQILVQKLGAVNTLPTLMSSENKKLQSVALSLLSNMCRTSAVQASMVKPVLPKLCSLLSSGPQAMGRSDDTIASVCNTTRSLILSDTEVSKKSISGDMVSSLINLSEDRSFPKGSNAASALLYSLWYEKNLQSVLKKNGMTKGFFVNENTKKAHMSTQVVE</sequence>
<dbReference type="PANTHER" id="PTHR10372">
    <property type="entry name" value="PLAKOPHILLIN-RELATED"/>
    <property type="match status" value="1"/>
</dbReference>
<dbReference type="Gene3D" id="1.25.10.10">
    <property type="entry name" value="Leucine-rich Repeat Variant"/>
    <property type="match status" value="1"/>
</dbReference>
<evidence type="ECO:0000256" key="4">
    <source>
        <dbReference type="ARBA" id="ARBA00022889"/>
    </source>
</evidence>
<evidence type="ECO:0000313" key="9">
    <source>
        <dbReference type="RefSeq" id="XP_029011744.1"/>
    </source>
</evidence>
<dbReference type="PROSITE" id="PS50176">
    <property type="entry name" value="ARM_REPEAT"/>
    <property type="match status" value="1"/>
</dbReference>
<keyword evidence="5" id="KW-0965">Cell junction</keyword>
<feature type="compositionally biased region" description="Polar residues" evidence="7">
    <location>
        <begin position="123"/>
        <end position="134"/>
    </location>
</feature>
<dbReference type="RefSeq" id="XP_029011744.1">
    <property type="nucleotide sequence ID" value="XM_029155911.3"/>
</dbReference>
<dbReference type="PANTHER" id="PTHR10372:SF3">
    <property type="entry name" value="PLAKOPHILIN-1"/>
    <property type="match status" value="1"/>
</dbReference>
<keyword evidence="4" id="KW-0130">Cell adhesion</keyword>
<evidence type="ECO:0000313" key="8">
    <source>
        <dbReference type="Proteomes" id="UP000515150"/>
    </source>
</evidence>
<protein>
    <submittedName>
        <fullName evidence="9">Plakophilin-1</fullName>
    </submittedName>
</protein>
<keyword evidence="8" id="KW-1185">Reference proteome</keyword>
<dbReference type="AlphaFoldDB" id="A0A6P7N1J3"/>
<dbReference type="GO" id="GO:0098609">
    <property type="term" value="P:cell-cell adhesion"/>
    <property type="evidence" value="ECO:0007669"/>
    <property type="project" value="InterPro"/>
</dbReference>
<dbReference type="GO" id="GO:0005912">
    <property type="term" value="C:adherens junction"/>
    <property type="evidence" value="ECO:0007669"/>
    <property type="project" value="TreeGrafter"/>
</dbReference>
<dbReference type="InterPro" id="IPR028435">
    <property type="entry name" value="Plakophilin/d_Catenin"/>
</dbReference>
<feature type="repeat" description="ARM" evidence="6">
    <location>
        <begin position="276"/>
        <end position="311"/>
    </location>
</feature>
<dbReference type="Pfam" id="PF00514">
    <property type="entry name" value="Arm"/>
    <property type="match status" value="3"/>
</dbReference>
<dbReference type="CTD" id="100000637"/>
<dbReference type="InParanoid" id="A0A6P7N1J3"/>
<reference evidence="9" key="1">
    <citation type="submission" date="2025-08" db="UniProtKB">
        <authorList>
            <consortium name="RefSeq"/>
        </authorList>
    </citation>
    <scope>IDENTIFICATION</scope>
</reference>
<dbReference type="OrthoDB" id="3245100at2759"/>